<organism evidence="6 7">
    <name type="scientific">Gymnopilus junonius</name>
    <name type="common">Spectacular rustgill mushroom</name>
    <name type="synonym">Gymnopilus spectabilis subsp. junonius</name>
    <dbReference type="NCBI Taxonomy" id="109634"/>
    <lineage>
        <taxon>Eukaryota</taxon>
        <taxon>Fungi</taxon>
        <taxon>Dikarya</taxon>
        <taxon>Basidiomycota</taxon>
        <taxon>Agaricomycotina</taxon>
        <taxon>Agaricomycetes</taxon>
        <taxon>Agaricomycetidae</taxon>
        <taxon>Agaricales</taxon>
        <taxon>Agaricineae</taxon>
        <taxon>Hymenogastraceae</taxon>
        <taxon>Gymnopilus</taxon>
    </lineage>
</organism>
<dbReference type="AlphaFoldDB" id="A0A9P5N9G2"/>
<evidence type="ECO:0000313" key="6">
    <source>
        <dbReference type="EMBL" id="KAF8876441.1"/>
    </source>
</evidence>
<keyword evidence="3" id="KW-0326">Glycosidase</keyword>
<dbReference type="InterPro" id="IPR011013">
    <property type="entry name" value="Gal_mutarotase_sf_dom"/>
</dbReference>
<feature type="domain" description="Glycoside hydrolase family 31 N-terminal" evidence="5">
    <location>
        <begin position="123"/>
        <end position="227"/>
    </location>
</feature>
<evidence type="ECO:0000259" key="5">
    <source>
        <dbReference type="Pfam" id="PF13802"/>
    </source>
</evidence>
<protein>
    <submittedName>
        <fullName evidence="6">Galactose mutarotase-like domain-containing protein</fullName>
    </submittedName>
</protein>
<comment type="caution">
    <text evidence="6">The sequence shown here is derived from an EMBL/GenBank/DDBJ whole genome shotgun (WGS) entry which is preliminary data.</text>
</comment>
<dbReference type="OrthoDB" id="3009656at2759"/>
<reference evidence="6" key="1">
    <citation type="submission" date="2020-11" db="EMBL/GenBank/DDBJ databases">
        <authorList>
            <consortium name="DOE Joint Genome Institute"/>
            <person name="Ahrendt S."/>
            <person name="Riley R."/>
            <person name="Andreopoulos W."/>
            <person name="LaButti K."/>
            <person name="Pangilinan J."/>
            <person name="Ruiz-duenas F.J."/>
            <person name="Barrasa J.M."/>
            <person name="Sanchez-Garcia M."/>
            <person name="Camarero S."/>
            <person name="Miyauchi S."/>
            <person name="Serrano A."/>
            <person name="Linde D."/>
            <person name="Babiker R."/>
            <person name="Drula E."/>
            <person name="Ayuso-Fernandez I."/>
            <person name="Pacheco R."/>
            <person name="Padilla G."/>
            <person name="Ferreira P."/>
            <person name="Barriuso J."/>
            <person name="Kellner H."/>
            <person name="Castanera R."/>
            <person name="Alfaro M."/>
            <person name="Ramirez L."/>
            <person name="Pisabarro A.G."/>
            <person name="Kuo A."/>
            <person name="Tritt A."/>
            <person name="Lipzen A."/>
            <person name="He G."/>
            <person name="Yan M."/>
            <person name="Ng V."/>
            <person name="Cullen D."/>
            <person name="Martin F."/>
            <person name="Rosso M.-N."/>
            <person name="Henrissat B."/>
            <person name="Hibbett D."/>
            <person name="Martinez A.T."/>
            <person name="Grigoriev I.V."/>
        </authorList>
    </citation>
    <scope>NUCLEOTIDE SEQUENCE</scope>
    <source>
        <strain evidence="6">AH 44721</strain>
    </source>
</reference>
<dbReference type="InterPro" id="IPR025887">
    <property type="entry name" value="Glyco_hydro_31_N_dom"/>
</dbReference>
<dbReference type="GO" id="GO:0005975">
    <property type="term" value="P:carbohydrate metabolic process"/>
    <property type="evidence" value="ECO:0007669"/>
    <property type="project" value="InterPro"/>
</dbReference>
<feature type="signal peptide" evidence="4">
    <location>
        <begin position="1"/>
        <end position="25"/>
    </location>
</feature>
<evidence type="ECO:0000313" key="7">
    <source>
        <dbReference type="Proteomes" id="UP000724874"/>
    </source>
</evidence>
<dbReference type="GO" id="GO:0004553">
    <property type="term" value="F:hydrolase activity, hydrolyzing O-glycosyl compounds"/>
    <property type="evidence" value="ECO:0007669"/>
    <property type="project" value="TreeGrafter"/>
</dbReference>
<dbReference type="PANTHER" id="PTHR22762">
    <property type="entry name" value="ALPHA-GLUCOSIDASE"/>
    <property type="match status" value="1"/>
</dbReference>
<dbReference type="Proteomes" id="UP000724874">
    <property type="component" value="Unassembled WGS sequence"/>
</dbReference>
<evidence type="ECO:0000256" key="1">
    <source>
        <dbReference type="ARBA" id="ARBA00022801"/>
    </source>
</evidence>
<name>A0A9P5N9G2_GYMJU</name>
<feature type="chain" id="PRO_5040196868" evidence="4">
    <location>
        <begin position="26"/>
        <end position="389"/>
    </location>
</feature>
<dbReference type="Gene3D" id="2.60.40.1760">
    <property type="entry name" value="glycosyl hydrolase (family 31)"/>
    <property type="match status" value="1"/>
</dbReference>
<dbReference type="SUPFAM" id="SSF74650">
    <property type="entry name" value="Galactose mutarotase-like"/>
    <property type="match status" value="1"/>
</dbReference>
<sequence>MNIGSRIKLLRLVTLAATFQALVAATYVDPSVLDACPGYSAKNVKIQRKGLTADLVLGEKPCNIFDADISKLSLSVVYETSDRIHLKIVDPSTARYEVPESILPRPSSASSVAPHSAAIQFNYTASPFSFSIFRTSTHEVLFTTTGHPLIFEPQYLRVKTSIPTNANIYGLGEHTNPFHLPTDNLTLTLWSRDAYGVPNGTNLYSNHPIYFDHRTTGTHGVFFLSSDGMDVKLTNTDPGGPALEYNVIGGVLDFYFLAGSETDPTAVAKQYAEVVGMPAEVPYWSFGLHQCRFGYQKHVLTSTFSISAPTYPFPSAVSLRADPEQCIFSMVSISLAPRLSARRRLFNITLNARRFSALRGYLGATDPVLSKSTGILNQDRNPGSQTRSS</sequence>
<evidence type="ECO:0000256" key="3">
    <source>
        <dbReference type="ARBA" id="ARBA00023295"/>
    </source>
</evidence>
<evidence type="ECO:0000256" key="2">
    <source>
        <dbReference type="ARBA" id="ARBA00023180"/>
    </source>
</evidence>
<keyword evidence="7" id="KW-1185">Reference proteome</keyword>
<dbReference type="PANTHER" id="PTHR22762:SF67">
    <property type="entry name" value="ALPHA_BETA-GLUCOSIDASE AGDC-RELATED"/>
    <property type="match status" value="1"/>
</dbReference>
<evidence type="ECO:0000256" key="4">
    <source>
        <dbReference type="SAM" id="SignalP"/>
    </source>
</evidence>
<proteinExistence type="predicted"/>
<gene>
    <name evidence="6" type="ORF">CPB84DRAFT_1852964</name>
</gene>
<dbReference type="CDD" id="cd14752">
    <property type="entry name" value="GH31_N"/>
    <property type="match status" value="1"/>
</dbReference>
<keyword evidence="2" id="KW-0325">Glycoprotein</keyword>
<dbReference type="EMBL" id="JADNYJ010000182">
    <property type="protein sequence ID" value="KAF8876441.1"/>
    <property type="molecule type" value="Genomic_DNA"/>
</dbReference>
<keyword evidence="1" id="KW-0378">Hydrolase</keyword>
<dbReference type="GO" id="GO:0030246">
    <property type="term" value="F:carbohydrate binding"/>
    <property type="evidence" value="ECO:0007669"/>
    <property type="project" value="InterPro"/>
</dbReference>
<accession>A0A9P5N9G2</accession>
<keyword evidence="4" id="KW-0732">Signal</keyword>
<dbReference type="Pfam" id="PF13802">
    <property type="entry name" value="Gal_mutarotas_2"/>
    <property type="match status" value="1"/>
</dbReference>